<accession>A0ABV0B3U4</accession>
<evidence type="ECO:0000256" key="1">
    <source>
        <dbReference type="PROSITE-ProRule" id="PRU00182"/>
    </source>
</evidence>
<dbReference type="PROSITE" id="PS50889">
    <property type="entry name" value="S4"/>
    <property type="match status" value="1"/>
</dbReference>
<proteinExistence type="predicted"/>
<protein>
    <submittedName>
        <fullName evidence="3">S4 domain-containing protein</fullName>
    </submittedName>
</protein>
<dbReference type="SUPFAM" id="SSF55174">
    <property type="entry name" value="Alpha-L RNA-binding motif"/>
    <property type="match status" value="1"/>
</dbReference>
<evidence type="ECO:0000259" key="2">
    <source>
        <dbReference type="SMART" id="SM00363"/>
    </source>
</evidence>
<dbReference type="Gene3D" id="3.10.290.10">
    <property type="entry name" value="RNA-binding S4 domain"/>
    <property type="match status" value="1"/>
</dbReference>
<keyword evidence="1" id="KW-0694">RNA-binding</keyword>
<sequence>MSDAMRLDRFLWWSRISASRNYAQSLAESGHFRVNGRRIERAHVPVRVGDVLAFLTHQGRVQIVRVEALPTRRGPPAEGRACYQELVTGGQATAAGGKAENGSHEGPID</sequence>
<dbReference type="InterPro" id="IPR002942">
    <property type="entry name" value="S4_RNA-bd"/>
</dbReference>
<keyword evidence="4" id="KW-1185">Reference proteome</keyword>
<dbReference type="CDD" id="cd00165">
    <property type="entry name" value="S4"/>
    <property type="match status" value="1"/>
</dbReference>
<dbReference type="Pfam" id="PF01479">
    <property type="entry name" value="S4"/>
    <property type="match status" value="1"/>
</dbReference>
<name>A0ABV0B3U4_9SPHN</name>
<comment type="caution">
    <text evidence="3">The sequence shown here is derived from an EMBL/GenBank/DDBJ whole genome shotgun (WGS) entry which is preliminary data.</text>
</comment>
<evidence type="ECO:0000313" key="4">
    <source>
        <dbReference type="Proteomes" id="UP001427805"/>
    </source>
</evidence>
<dbReference type="EMBL" id="JBDIZK010000001">
    <property type="protein sequence ID" value="MEN3745867.1"/>
    <property type="molecule type" value="Genomic_DNA"/>
</dbReference>
<dbReference type="Proteomes" id="UP001427805">
    <property type="component" value="Unassembled WGS sequence"/>
</dbReference>
<dbReference type="RefSeq" id="WP_346244871.1">
    <property type="nucleotide sequence ID" value="NZ_JBDIZK010000001.1"/>
</dbReference>
<organism evidence="3 4">
    <name type="scientific">Sphingomonas rustica</name>
    <dbReference type="NCBI Taxonomy" id="3103142"/>
    <lineage>
        <taxon>Bacteria</taxon>
        <taxon>Pseudomonadati</taxon>
        <taxon>Pseudomonadota</taxon>
        <taxon>Alphaproteobacteria</taxon>
        <taxon>Sphingomonadales</taxon>
        <taxon>Sphingomonadaceae</taxon>
        <taxon>Sphingomonas</taxon>
    </lineage>
</organism>
<dbReference type="InterPro" id="IPR036986">
    <property type="entry name" value="S4_RNA-bd_sf"/>
</dbReference>
<evidence type="ECO:0000313" key="3">
    <source>
        <dbReference type="EMBL" id="MEN3745867.1"/>
    </source>
</evidence>
<reference evidence="3 4" key="1">
    <citation type="submission" date="2024-05" db="EMBL/GenBank/DDBJ databases">
        <title>Sphingomonas sp. HF-S3 16S ribosomal RNA gene Genome sequencing and assembly.</title>
        <authorList>
            <person name="Lee H."/>
        </authorList>
    </citation>
    <scope>NUCLEOTIDE SEQUENCE [LARGE SCALE GENOMIC DNA]</scope>
    <source>
        <strain evidence="3 4">HF-S3</strain>
    </source>
</reference>
<gene>
    <name evidence="3" type="ORF">TPR58_01715</name>
</gene>
<feature type="domain" description="RNA-binding S4" evidence="2">
    <location>
        <begin position="5"/>
        <end position="69"/>
    </location>
</feature>
<dbReference type="SMART" id="SM00363">
    <property type="entry name" value="S4"/>
    <property type="match status" value="1"/>
</dbReference>